<dbReference type="PANTHER" id="PTHR46018:SF2">
    <property type="entry name" value="ZINC PHOSPHODIESTERASE ELAC PROTEIN 1"/>
    <property type="match status" value="1"/>
</dbReference>
<dbReference type="Pfam" id="PF00753">
    <property type="entry name" value="Lactamase_B"/>
    <property type="match status" value="1"/>
</dbReference>
<feature type="compositionally biased region" description="Low complexity" evidence="3">
    <location>
        <begin position="20"/>
        <end position="30"/>
    </location>
</feature>
<sequence length="408" mass="41530">MCEDEYEPADDTQDDTPGKAASRSPGARGSAHPDAPAPSRRGVLHAIAGSAALTSVPLLGGCSNGTRPSDSAHPRAAAASTPASTAAGLSVVLLGTNGGPAPLAERYGISSALVVDGKTYVVDCGRGAVSQYLRAGLSMPSLAGIFLTHLHSDHVVDYFSFPLLSAGIPGSQGFHRAIPVYGPGPAGVESTVTDAPGRLPGTVGMTRLASQAYAASPTFFMAEKSGVDPAGLLDAHDVLPPRATGASATRTAPAMKPFTVMEDDTLRVTAVLVPHGAVYPAYAYRFDTDHGSVVFSGDTGPTPNVVALAKGAGLLVHETFYPAALPGLGLPEDLLKHIKAVHTDVAELGAIAASAGVGALATTHLSPGQRDAVSDAAWKRLLRDSARTAHYGGRMIAGTDLLRVPVTA</sequence>
<accession>A0ABP7DPL0</accession>
<feature type="region of interest" description="Disordered" evidence="3">
    <location>
        <begin position="1"/>
        <end position="40"/>
    </location>
</feature>
<dbReference type="InterPro" id="IPR001279">
    <property type="entry name" value="Metallo-B-lactamas"/>
</dbReference>
<evidence type="ECO:0000256" key="1">
    <source>
        <dbReference type="ARBA" id="ARBA00022759"/>
    </source>
</evidence>
<keyword evidence="2" id="KW-0378">Hydrolase</keyword>
<dbReference type="Proteomes" id="UP001499884">
    <property type="component" value="Unassembled WGS sequence"/>
</dbReference>
<gene>
    <name evidence="5" type="ORF">GCM10023082_00660</name>
</gene>
<dbReference type="SUPFAM" id="SSF56281">
    <property type="entry name" value="Metallo-hydrolase/oxidoreductase"/>
    <property type="match status" value="1"/>
</dbReference>
<evidence type="ECO:0000313" key="6">
    <source>
        <dbReference type="Proteomes" id="UP001499884"/>
    </source>
</evidence>
<dbReference type="Gene3D" id="3.60.15.10">
    <property type="entry name" value="Ribonuclease Z/Hydroxyacylglutathione hydrolase-like"/>
    <property type="match status" value="1"/>
</dbReference>
<dbReference type="CDD" id="cd07719">
    <property type="entry name" value="arylsulfatase_AtsA-like_MBL-fold"/>
    <property type="match status" value="1"/>
</dbReference>
<dbReference type="InterPro" id="IPR044094">
    <property type="entry name" value="AtsA-like_MBL-fold"/>
</dbReference>
<dbReference type="InterPro" id="IPR036866">
    <property type="entry name" value="RibonucZ/Hydroxyglut_hydro"/>
</dbReference>
<proteinExistence type="predicted"/>
<organism evidence="5 6">
    <name type="scientific">Streptomyces tremellae</name>
    <dbReference type="NCBI Taxonomy" id="1124239"/>
    <lineage>
        <taxon>Bacteria</taxon>
        <taxon>Bacillati</taxon>
        <taxon>Actinomycetota</taxon>
        <taxon>Actinomycetes</taxon>
        <taxon>Kitasatosporales</taxon>
        <taxon>Streptomycetaceae</taxon>
        <taxon>Streptomyces</taxon>
    </lineage>
</organism>
<keyword evidence="1" id="KW-0540">Nuclease</keyword>
<dbReference type="EMBL" id="BAABEP010000001">
    <property type="protein sequence ID" value="GAA3706550.1"/>
    <property type="molecule type" value="Genomic_DNA"/>
</dbReference>
<comment type="caution">
    <text evidence="5">The sequence shown here is derived from an EMBL/GenBank/DDBJ whole genome shotgun (WGS) entry which is preliminary data.</text>
</comment>
<evidence type="ECO:0000313" key="5">
    <source>
        <dbReference type="EMBL" id="GAA3706550.1"/>
    </source>
</evidence>
<evidence type="ECO:0000256" key="3">
    <source>
        <dbReference type="SAM" id="MobiDB-lite"/>
    </source>
</evidence>
<dbReference type="PANTHER" id="PTHR46018">
    <property type="entry name" value="ZINC PHOSPHODIESTERASE ELAC PROTEIN 1"/>
    <property type="match status" value="1"/>
</dbReference>
<feature type="compositionally biased region" description="Acidic residues" evidence="3">
    <location>
        <begin position="1"/>
        <end position="14"/>
    </location>
</feature>
<feature type="domain" description="Metallo-beta-lactamase" evidence="4">
    <location>
        <begin position="110"/>
        <end position="155"/>
    </location>
</feature>
<keyword evidence="6" id="KW-1185">Reference proteome</keyword>
<keyword evidence="1" id="KW-0255">Endonuclease</keyword>
<reference evidence="6" key="1">
    <citation type="journal article" date="2019" name="Int. J. Syst. Evol. Microbiol.">
        <title>The Global Catalogue of Microorganisms (GCM) 10K type strain sequencing project: providing services to taxonomists for standard genome sequencing and annotation.</title>
        <authorList>
            <consortium name="The Broad Institute Genomics Platform"/>
            <consortium name="The Broad Institute Genome Sequencing Center for Infectious Disease"/>
            <person name="Wu L."/>
            <person name="Ma J."/>
        </authorList>
    </citation>
    <scope>NUCLEOTIDE SEQUENCE [LARGE SCALE GENOMIC DNA]</scope>
    <source>
        <strain evidence="6">JCM 30846</strain>
    </source>
</reference>
<dbReference type="RefSeq" id="WP_345639697.1">
    <property type="nucleotide sequence ID" value="NZ_BAABEP010000001.1"/>
</dbReference>
<evidence type="ECO:0000259" key="4">
    <source>
        <dbReference type="Pfam" id="PF00753"/>
    </source>
</evidence>
<protein>
    <submittedName>
        <fullName evidence="5">MBL fold metallo-hydrolase</fullName>
    </submittedName>
</protein>
<evidence type="ECO:0000256" key="2">
    <source>
        <dbReference type="ARBA" id="ARBA00022801"/>
    </source>
</evidence>
<name>A0ABP7DPL0_9ACTN</name>